<dbReference type="Proteomes" id="UP000460287">
    <property type="component" value="Unassembled WGS sequence"/>
</dbReference>
<feature type="repeat" description="TPR" evidence="1">
    <location>
        <begin position="36"/>
        <end position="69"/>
    </location>
</feature>
<dbReference type="InterPro" id="IPR011990">
    <property type="entry name" value="TPR-like_helical_dom_sf"/>
</dbReference>
<comment type="caution">
    <text evidence="3">The sequence shown here is derived from an EMBL/GenBank/DDBJ whole genome shotgun (WGS) entry which is preliminary data.</text>
</comment>
<gene>
    <name evidence="3" type="ORF">FYJ33_15305</name>
</gene>
<protein>
    <submittedName>
        <fullName evidence="3">Tetratricopeptide repeat protein</fullName>
    </submittedName>
</protein>
<dbReference type="SUPFAM" id="SSF48452">
    <property type="entry name" value="TPR-like"/>
    <property type="match status" value="1"/>
</dbReference>
<organism evidence="3 4">
    <name type="scientific">Inconstantimicrobium porci</name>
    <dbReference type="NCBI Taxonomy" id="2652291"/>
    <lineage>
        <taxon>Bacteria</taxon>
        <taxon>Bacillati</taxon>
        <taxon>Bacillota</taxon>
        <taxon>Clostridia</taxon>
        <taxon>Eubacteriales</taxon>
        <taxon>Clostridiaceae</taxon>
        <taxon>Inconstantimicrobium</taxon>
    </lineage>
</organism>
<name>A0A7X2N0V9_9CLOT</name>
<dbReference type="AlphaFoldDB" id="A0A7X2N0V9"/>
<keyword evidence="4" id="KW-1185">Reference proteome</keyword>
<sequence length="87" mass="10121">MINKGGCTLEIVITLVVFIVLAIGVMYEIDIEKDRYGHTMRKGEYYFDNQKYEEALKCYEYAIELDSTSPAAYYLFQKTLQSIQNSQ</sequence>
<accession>A0A7X2N0V9</accession>
<evidence type="ECO:0000256" key="1">
    <source>
        <dbReference type="PROSITE-ProRule" id="PRU00339"/>
    </source>
</evidence>
<evidence type="ECO:0000256" key="2">
    <source>
        <dbReference type="SAM" id="Phobius"/>
    </source>
</evidence>
<evidence type="ECO:0000313" key="3">
    <source>
        <dbReference type="EMBL" id="MSR92692.1"/>
    </source>
</evidence>
<dbReference type="Pfam" id="PF13414">
    <property type="entry name" value="TPR_11"/>
    <property type="match status" value="1"/>
</dbReference>
<keyword evidence="2" id="KW-0812">Transmembrane</keyword>
<keyword evidence="1" id="KW-0802">TPR repeat</keyword>
<feature type="transmembrane region" description="Helical" evidence="2">
    <location>
        <begin position="7"/>
        <end position="27"/>
    </location>
</feature>
<keyword evidence="2" id="KW-0472">Membrane</keyword>
<keyword evidence="2" id="KW-1133">Transmembrane helix</keyword>
<proteinExistence type="predicted"/>
<dbReference type="InterPro" id="IPR019734">
    <property type="entry name" value="TPR_rpt"/>
</dbReference>
<evidence type="ECO:0000313" key="4">
    <source>
        <dbReference type="Proteomes" id="UP000460287"/>
    </source>
</evidence>
<dbReference type="PROSITE" id="PS50005">
    <property type="entry name" value="TPR"/>
    <property type="match status" value="1"/>
</dbReference>
<dbReference type="Gene3D" id="1.25.40.10">
    <property type="entry name" value="Tetratricopeptide repeat domain"/>
    <property type="match status" value="1"/>
</dbReference>
<reference evidence="3 4" key="1">
    <citation type="submission" date="2019-08" db="EMBL/GenBank/DDBJ databases">
        <title>In-depth cultivation of the pig gut microbiome towards novel bacterial diversity and tailored functional studies.</title>
        <authorList>
            <person name="Wylensek D."/>
            <person name="Hitch T.C.A."/>
            <person name="Clavel T."/>
        </authorList>
    </citation>
    <scope>NUCLEOTIDE SEQUENCE [LARGE SCALE GENOMIC DNA]</scope>
    <source>
        <strain evidence="3 4">WCA-383-APC-5B</strain>
    </source>
</reference>
<dbReference type="EMBL" id="VULX01000047">
    <property type="protein sequence ID" value="MSR92692.1"/>
    <property type="molecule type" value="Genomic_DNA"/>
</dbReference>